<evidence type="ECO:0000313" key="2">
    <source>
        <dbReference type="Proteomes" id="UP000218113"/>
    </source>
</evidence>
<accession>A0A2A4T3F6</accession>
<organism evidence="1 2">
    <name type="scientific">SAR324 cluster bacterium</name>
    <dbReference type="NCBI Taxonomy" id="2024889"/>
    <lineage>
        <taxon>Bacteria</taxon>
        <taxon>Deltaproteobacteria</taxon>
        <taxon>SAR324 cluster</taxon>
    </lineage>
</organism>
<dbReference type="Proteomes" id="UP000218113">
    <property type="component" value="Unassembled WGS sequence"/>
</dbReference>
<dbReference type="PROSITE" id="PS51257">
    <property type="entry name" value="PROKAR_LIPOPROTEIN"/>
    <property type="match status" value="1"/>
</dbReference>
<dbReference type="EMBL" id="NVSR01000052">
    <property type="protein sequence ID" value="PCI27685.1"/>
    <property type="molecule type" value="Genomic_DNA"/>
</dbReference>
<comment type="caution">
    <text evidence="1">The sequence shown here is derived from an EMBL/GenBank/DDBJ whole genome shotgun (WGS) entry which is preliminary data.</text>
</comment>
<reference evidence="2" key="1">
    <citation type="submission" date="2017-08" db="EMBL/GenBank/DDBJ databases">
        <title>A dynamic microbial community with high functional redundancy inhabits the cold, oxic subseafloor aquifer.</title>
        <authorList>
            <person name="Tully B.J."/>
            <person name="Wheat C.G."/>
            <person name="Glazer B.T."/>
            <person name="Huber J.A."/>
        </authorList>
    </citation>
    <scope>NUCLEOTIDE SEQUENCE [LARGE SCALE GENOMIC DNA]</scope>
</reference>
<dbReference type="InterPro" id="IPR036737">
    <property type="entry name" value="OmpA-like_sf"/>
</dbReference>
<proteinExistence type="predicted"/>
<gene>
    <name evidence="1" type="ORF">COB67_08010</name>
</gene>
<name>A0A2A4T3F6_9DELT</name>
<dbReference type="Gene3D" id="3.30.1330.60">
    <property type="entry name" value="OmpA-like domain"/>
    <property type="match status" value="1"/>
</dbReference>
<evidence type="ECO:0008006" key="3">
    <source>
        <dbReference type="Google" id="ProtNLM"/>
    </source>
</evidence>
<evidence type="ECO:0000313" key="1">
    <source>
        <dbReference type="EMBL" id="PCI27685.1"/>
    </source>
</evidence>
<protein>
    <recommendedName>
        <fullName evidence="3">OmpA-like domain-containing protein</fullName>
    </recommendedName>
</protein>
<sequence length="368" mass="42220">MKQLFYAALISVFIASCGGSKPAPVKQESAKQEPVTSKVSKKEKKVVFLEEEDAEETVVSQEILDENKQVIQKHQKEEAQIVENTLTDEKEQEKIQSENQVLAKETKVFQRKALEKYKSSIKDEEVKELIENKKIAIMLGTAKTSKELARMLREDTDLQLDEQQIEKIIDFKKVRDKIIASADAEALQQVLQEETSMSTEDIKELVADKKVLAQKVQSQKSKTLSRIYARLKRNRELGLELAFCMQSSSLDQTVIKPIYYTLDDFVVNKDDVNNLFDDIDAIYDTLEQYPDMVLLLVGKTDARGANLYNKGLGDRRWTGVVRQLEVQLEESRYQGVSKGEECHSERNGSDLKAWWAENRKTEFIWALK</sequence>
<dbReference type="AlphaFoldDB" id="A0A2A4T3F6"/>
<dbReference type="SUPFAM" id="SSF103088">
    <property type="entry name" value="OmpA-like"/>
    <property type="match status" value="1"/>
</dbReference>